<sequence length="73" mass="8602">MVSKESSRIKIRFSRVTFFSFYLNRKNRGDAPKPCNKTREFPQITSLEGIPILTLTNLLWEFPQIEVLTNNRI</sequence>
<evidence type="ECO:0000313" key="2">
    <source>
        <dbReference type="Proteomes" id="UP000266669"/>
    </source>
</evidence>
<proteinExistence type="predicted"/>
<dbReference type="Proteomes" id="UP000266669">
    <property type="component" value="Unassembled WGS sequence"/>
</dbReference>
<organism evidence="1 2">
    <name type="scientific">Leptospira stimsonii</name>
    <dbReference type="NCBI Taxonomy" id="2202203"/>
    <lineage>
        <taxon>Bacteria</taxon>
        <taxon>Pseudomonadati</taxon>
        <taxon>Spirochaetota</taxon>
        <taxon>Spirochaetia</taxon>
        <taxon>Leptospirales</taxon>
        <taxon>Leptospiraceae</taxon>
        <taxon>Leptospira</taxon>
    </lineage>
</organism>
<gene>
    <name evidence="1" type="ORF">DLM78_15600</name>
</gene>
<protein>
    <submittedName>
        <fullName evidence="1">Uncharacterized protein</fullName>
    </submittedName>
</protein>
<evidence type="ECO:0000313" key="1">
    <source>
        <dbReference type="EMBL" id="RHX84859.1"/>
    </source>
</evidence>
<reference evidence="2" key="1">
    <citation type="submission" date="2018-05" db="EMBL/GenBank/DDBJ databases">
        <title>Leptospira yasudae sp. nov. and Leptospira stimsonii sp. nov., two pathogenic species of the genus Leptospira isolated from environmental sources.</title>
        <authorList>
            <person name="Casanovas-Massana A."/>
            <person name="Hamond C."/>
            <person name="Santos L.A."/>
            <person name="Hacker K.P."/>
            <person name="Balassiano I."/>
            <person name="Medeiros M.A."/>
            <person name="Reis M.G."/>
            <person name="Ko A.I."/>
            <person name="Wunder E.A."/>
        </authorList>
    </citation>
    <scope>NUCLEOTIDE SEQUENCE [LARGE SCALE GENOMIC DNA]</scope>
    <source>
        <strain evidence="2">AMB6-RJ</strain>
    </source>
</reference>
<name>A0A8B3CMI1_9LEPT</name>
<dbReference type="AlphaFoldDB" id="A0A8B3CMI1"/>
<accession>A0A8B3CMI1</accession>
<dbReference type="EMBL" id="QHCS01000004">
    <property type="protein sequence ID" value="RHX84859.1"/>
    <property type="molecule type" value="Genomic_DNA"/>
</dbReference>
<comment type="caution">
    <text evidence="1">The sequence shown here is derived from an EMBL/GenBank/DDBJ whole genome shotgun (WGS) entry which is preliminary data.</text>
</comment>